<comment type="caution">
    <text evidence="3">The sequence shown here is derived from an EMBL/GenBank/DDBJ whole genome shotgun (WGS) entry which is preliminary data.</text>
</comment>
<feature type="signal peptide" evidence="1">
    <location>
        <begin position="1"/>
        <end position="31"/>
    </location>
</feature>
<evidence type="ECO:0000256" key="1">
    <source>
        <dbReference type="SAM" id="SignalP"/>
    </source>
</evidence>
<dbReference type="Pfam" id="PF01541">
    <property type="entry name" value="GIY-YIG"/>
    <property type="match status" value="1"/>
</dbReference>
<gene>
    <name evidence="3" type="ORF">LF1_03240</name>
</gene>
<dbReference type="OrthoDB" id="272478at2"/>
<dbReference type="Gene3D" id="3.40.1440.10">
    <property type="entry name" value="GIY-YIG endonuclease"/>
    <property type="match status" value="1"/>
</dbReference>
<reference evidence="3 4" key="1">
    <citation type="submission" date="2019-08" db="EMBL/GenBank/DDBJ databases">
        <title>Deep-cultivation of Planctomycetes and their phenomic and genomic characterization uncovers novel biology.</title>
        <authorList>
            <person name="Wiegand S."/>
            <person name="Jogler M."/>
            <person name="Boedeker C."/>
            <person name="Pinto D."/>
            <person name="Vollmers J."/>
            <person name="Rivas-Marin E."/>
            <person name="Kohn T."/>
            <person name="Peeters S.H."/>
            <person name="Heuer A."/>
            <person name="Rast P."/>
            <person name="Oberbeckmann S."/>
            <person name="Bunk B."/>
            <person name="Jeske O."/>
            <person name="Meyerdierks A."/>
            <person name="Storesund J.E."/>
            <person name="Kallscheuer N."/>
            <person name="Luecker S."/>
            <person name="Lage O.M."/>
            <person name="Pohl T."/>
            <person name="Merkel B.J."/>
            <person name="Hornburger P."/>
            <person name="Mueller R.-W."/>
            <person name="Bruemmer F."/>
            <person name="Labrenz M."/>
            <person name="Spormann A.M."/>
            <person name="Op Den Camp H."/>
            <person name="Overmann J."/>
            <person name="Amann R."/>
            <person name="Jetten M.S.M."/>
            <person name="Mascher T."/>
            <person name="Medema M.H."/>
            <person name="Devos D.P."/>
            <person name="Kaster A.-K."/>
            <person name="Ovreas L."/>
            <person name="Rohde M."/>
            <person name="Galperin M.Y."/>
            <person name="Jogler C."/>
        </authorList>
    </citation>
    <scope>NUCLEOTIDE SEQUENCE [LARGE SCALE GENOMIC DNA]</scope>
    <source>
        <strain evidence="3 4">LF1</strain>
    </source>
</reference>
<feature type="chain" id="PRO_5022830275" description="GIY-YIG domain-containing protein" evidence="1">
    <location>
        <begin position="32"/>
        <end position="301"/>
    </location>
</feature>
<evidence type="ECO:0000313" key="4">
    <source>
        <dbReference type="Proteomes" id="UP000322699"/>
    </source>
</evidence>
<dbReference type="InterPro" id="IPR035901">
    <property type="entry name" value="GIY-YIG_endonuc_sf"/>
</dbReference>
<organism evidence="3 4">
    <name type="scientific">Rubripirellula obstinata</name>
    <dbReference type="NCBI Taxonomy" id="406547"/>
    <lineage>
        <taxon>Bacteria</taxon>
        <taxon>Pseudomonadati</taxon>
        <taxon>Planctomycetota</taxon>
        <taxon>Planctomycetia</taxon>
        <taxon>Pirellulales</taxon>
        <taxon>Pirellulaceae</taxon>
        <taxon>Rubripirellula</taxon>
    </lineage>
</organism>
<dbReference type="SUPFAM" id="SSF82771">
    <property type="entry name" value="GIY-YIG endonuclease"/>
    <property type="match status" value="1"/>
</dbReference>
<sequence length="301" mass="33128" precursor="true">MPCNRFAVSSYAVFSFGVAFSCAATITNAFAVEKIAASISPAVLDRALGESADGYSTDEVILRDDLRSAFFDSIAEQTATEISLDDQAGVLLDLLKARKAGKLTYRSVRRSRRIKDDCSAVAEIAARVVSDRHRVTVDTMLVNPTLRAELQQEAELISPGVDAYAVRKSILGLRKKRSLKPELVLQVADWDREVMTWSLAELRAKVAADEVPHQPGIYLFRTDEGYLYIGEAVDLSDRLAQHTADSDRIALADHLSKAAAGEVSVELHVFPKNSPAAKVGMRRAYESELIRSRHPKLNVRP</sequence>
<keyword evidence="4" id="KW-1185">Reference proteome</keyword>
<name>A0A5B1CER9_9BACT</name>
<dbReference type="InterPro" id="IPR000305">
    <property type="entry name" value="GIY-YIG_endonuc"/>
</dbReference>
<proteinExistence type="predicted"/>
<keyword evidence="1" id="KW-0732">Signal</keyword>
<dbReference type="PROSITE" id="PS51257">
    <property type="entry name" value="PROKAR_LIPOPROTEIN"/>
    <property type="match status" value="1"/>
</dbReference>
<accession>A0A5B1CER9</accession>
<dbReference type="RefSeq" id="WP_068261930.1">
    <property type="nucleotide sequence ID" value="NZ_LWSK01000030.1"/>
</dbReference>
<protein>
    <recommendedName>
        <fullName evidence="2">GIY-YIG domain-containing protein</fullName>
    </recommendedName>
</protein>
<dbReference type="EMBL" id="VRLW01000001">
    <property type="protein sequence ID" value="KAA1257834.1"/>
    <property type="molecule type" value="Genomic_DNA"/>
</dbReference>
<evidence type="ECO:0000259" key="2">
    <source>
        <dbReference type="PROSITE" id="PS50164"/>
    </source>
</evidence>
<dbReference type="AlphaFoldDB" id="A0A5B1CER9"/>
<feature type="domain" description="GIY-YIG" evidence="2">
    <location>
        <begin position="213"/>
        <end position="299"/>
    </location>
</feature>
<dbReference type="Proteomes" id="UP000322699">
    <property type="component" value="Unassembled WGS sequence"/>
</dbReference>
<evidence type="ECO:0000313" key="3">
    <source>
        <dbReference type="EMBL" id="KAA1257834.1"/>
    </source>
</evidence>
<dbReference type="PROSITE" id="PS50164">
    <property type="entry name" value="GIY_YIG"/>
    <property type="match status" value="1"/>
</dbReference>